<gene>
    <name evidence="2" type="ORF">HMPREF9088_0226</name>
</gene>
<comment type="caution">
    <text evidence="2">The sequence shown here is derived from an EMBL/GenBank/DDBJ whole genome shotgun (WGS) entry which is preliminary data.</text>
</comment>
<dbReference type="Gene3D" id="3.20.20.80">
    <property type="entry name" value="Glycosidases"/>
    <property type="match status" value="1"/>
</dbReference>
<evidence type="ECO:0000256" key="1">
    <source>
        <dbReference type="ARBA" id="ARBA00010646"/>
    </source>
</evidence>
<dbReference type="EC" id="3.2.1.17" evidence="2"/>
<accession>E6LCY6</accession>
<dbReference type="SUPFAM" id="SSF51445">
    <property type="entry name" value="(Trans)glycosidases"/>
    <property type="match status" value="1"/>
</dbReference>
<dbReference type="GO" id="GO:0016998">
    <property type="term" value="P:cell wall macromolecule catabolic process"/>
    <property type="evidence" value="ECO:0007669"/>
    <property type="project" value="InterPro"/>
</dbReference>
<dbReference type="EMBL" id="AEPV01000004">
    <property type="protein sequence ID" value="EFU74996.1"/>
    <property type="molecule type" value="Genomic_DNA"/>
</dbReference>
<dbReference type="GO" id="GO:0016052">
    <property type="term" value="P:carbohydrate catabolic process"/>
    <property type="evidence" value="ECO:0007669"/>
    <property type="project" value="TreeGrafter"/>
</dbReference>
<dbReference type="STRING" id="888064.HMPREF9088_0226"/>
<evidence type="ECO:0000313" key="2">
    <source>
        <dbReference type="EMBL" id="EFU74996.1"/>
    </source>
</evidence>
<protein>
    <submittedName>
        <fullName evidence="2">Glycosyl hydrolase family 25</fullName>
        <ecNumber evidence="2">3.2.1.17</ecNumber>
    </submittedName>
</protein>
<organism evidence="2 3">
    <name type="scientific">Enterococcus italicus (strain DSM 15952 / CCUG 50447 / LMG 22039 / TP 1.5)</name>
    <dbReference type="NCBI Taxonomy" id="888064"/>
    <lineage>
        <taxon>Bacteria</taxon>
        <taxon>Bacillati</taxon>
        <taxon>Bacillota</taxon>
        <taxon>Bacilli</taxon>
        <taxon>Lactobacillales</taxon>
        <taxon>Enterococcaceae</taxon>
        <taxon>Enterococcus</taxon>
    </lineage>
</organism>
<dbReference type="PANTHER" id="PTHR34135:SF1">
    <property type="entry name" value="GLYCOSYL HYDROLASE FAMILY 25"/>
    <property type="match status" value="1"/>
</dbReference>
<dbReference type="HOGENOM" id="CLU_044973_5_1_9"/>
<dbReference type="InterPro" id="IPR002053">
    <property type="entry name" value="Glyco_hydro_25"/>
</dbReference>
<comment type="similarity">
    <text evidence="1">Belongs to the glycosyl hydrolase 25 family.</text>
</comment>
<dbReference type="RefSeq" id="WP_007207247.1">
    <property type="nucleotide sequence ID" value="NZ_GL622241.1"/>
</dbReference>
<reference evidence="2 3" key="1">
    <citation type="submission" date="2010-12" db="EMBL/GenBank/DDBJ databases">
        <authorList>
            <person name="Muzny D."/>
            <person name="Qin X."/>
            <person name="Deng J."/>
            <person name="Jiang H."/>
            <person name="Liu Y."/>
            <person name="Qu J."/>
            <person name="Song X.-Z."/>
            <person name="Zhang L."/>
            <person name="Thornton R."/>
            <person name="Coyle M."/>
            <person name="Francisco L."/>
            <person name="Jackson L."/>
            <person name="Javaid M."/>
            <person name="Korchina V."/>
            <person name="Kovar C."/>
            <person name="Mata R."/>
            <person name="Mathew T."/>
            <person name="Ngo R."/>
            <person name="Nguyen L."/>
            <person name="Nguyen N."/>
            <person name="Okwuonu G."/>
            <person name="Ongeri F."/>
            <person name="Pham C."/>
            <person name="Simmons D."/>
            <person name="Wilczek-Boney K."/>
            <person name="Hale W."/>
            <person name="Jakkamsetti A."/>
            <person name="Pham P."/>
            <person name="Ruth R."/>
            <person name="San Lucas F."/>
            <person name="Warren J."/>
            <person name="Zhang J."/>
            <person name="Zhao Z."/>
            <person name="Zhou C."/>
            <person name="Zhu D."/>
            <person name="Lee S."/>
            <person name="Bess C."/>
            <person name="Blankenburg K."/>
            <person name="Forbes L."/>
            <person name="Fu Q."/>
            <person name="Gubbala S."/>
            <person name="Hirani K."/>
            <person name="Jayaseelan J.C."/>
            <person name="Lara F."/>
            <person name="Munidasa M."/>
            <person name="Palculict T."/>
            <person name="Patil S."/>
            <person name="Pu L.-L."/>
            <person name="Saada N."/>
            <person name="Tang L."/>
            <person name="Weissenberger G."/>
            <person name="Zhu Y."/>
            <person name="Hemphill L."/>
            <person name="Shang Y."/>
            <person name="Youmans B."/>
            <person name="Ayvaz T."/>
            <person name="Ross M."/>
            <person name="Santibanez J."/>
            <person name="Aqrawi P."/>
            <person name="Gross S."/>
            <person name="Joshi V."/>
            <person name="Fowler G."/>
            <person name="Nazareth L."/>
            <person name="Reid J."/>
            <person name="Worley K."/>
            <person name="Petrosino J."/>
            <person name="Highlander S."/>
            <person name="Gibbs R."/>
        </authorList>
    </citation>
    <scope>NUCLEOTIDE SEQUENCE [LARGE SCALE GENOMIC DNA]</scope>
    <source>
        <strain evidence="3">DSM 15952 / CCUG 50447 / LMG 22039 / TP 1.5</strain>
    </source>
</reference>
<sequence>MIIDISEWQDPAKINYPLLAKQVKGVIVRVQYGKNYEDFAYKKHLAQFQTLAIPCAVYAWVRGHSIQEMKEEARIFYQRAHAYQPVFWWLDVEEQSMANMRQGCEVYRQTLKACGAKKVGAYIANHLYQQFQLDTDPFDAIWIPTYGRNTGTFEGTLPNATKNYQLHQYTSNGRLKGYDGPLDLNRLNGVPFERLFGSSILIQSEQKGALTVRTFQLDYPIYLRAKPSVASSAIALLPKQSKVVIQNIHFADGYVWGEQPRADGTKGYLALGDFKGFGRLLT</sequence>
<dbReference type="PATRIC" id="fig|888064.11.peg.2000"/>
<dbReference type="eggNOG" id="COG3757">
    <property type="taxonomic scope" value="Bacteria"/>
</dbReference>
<dbReference type="InterPro" id="IPR017853">
    <property type="entry name" value="GH"/>
</dbReference>
<dbReference type="PROSITE" id="PS51904">
    <property type="entry name" value="GLYCOSYL_HYDROL_F25_2"/>
    <property type="match status" value="1"/>
</dbReference>
<keyword evidence="3" id="KW-1185">Reference proteome</keyword>
<dbReference type="AlphaFoldDB" id="E6LCY6"/>
<dbReference type="GO" id="GO:0003796">
    <property type="term" value="F:lysozyme activity"/>
    <property type="evidence" value="ECO:0007669"/>
    <property type="project" value="UniProtKB-EC"/>
</dbReference>
<dbReference type="CDD" id="cd06523">
    <property type="entry name" value="GH25_PlyB-like"/>
    <property type="match status" value="1"/>
</dbReference>
<evidence type="ECO:0000313" key="3">
    <source>
        <dbReference type="Proteomes" id="UP000010296"/>
    </source>
</evidence>
<proteinExistence type="inferred from homology"/>
<name>E6LCY6_ENTI1</name>
<dbReference type="Proteomes" id="UP000010296">
    <property type="component" value="Unassembled WGS sequence"/>
</dbReference>
<dbReference type="Gene3D" id="2.30.30.40">
    <property type="entry name" value="SH3 Domains"/>
    <property type="match status" value="1"/>
</dbReference>
<keyword evidence="2" id="KW-0378">Hydrolase</keyword>
<dbReference type="Pfam" id="PF01183">
    <property type="entry name" value="Glyco_hydro_25"/>
    <property type="match status" value="1"/>
</dbReference>
<dbReference type="OrthoDB" id="9802228at2"/>
<dbReference type="PANTHER" id="PTHR34135">
    <property type="entry name" value="LYSOZYME"/>
    <property type="match status" value="1"/>
</dbReference>
<dbReference type="GO" id="GO:0009253">
    <property type="term" value="P:peptidoglycan catabolic process"/>
    <property type="evidence" value="ECO:0007669"/>
    <property type="project" value="InterPro"/>
</dbReference>
<keyword evidence="2" id="KW-0326">Glycosidase</keyword>